<dbReference type="InterPro" id="IPR038883">
    <property type="entry name" value="AN11006-like"/>
</dbReference>
<protein>
    <recommendedName>
        <fullName evidence="1">DUF7730 domain-containing protein</fullName>
    </recommendedName>
</protein>
<evidence type="ECO:0000313" key="2">
    <source>
        <dbReference type="EMBL" id="KAF2086305.1"/>
    </source>
</evidence>
<keyword evidence="3" id="KW-1185">Reference proteome</keyword>
<evidence type="ECO:0000259" key="1">
    <source>
        <dbReference type="Pfam" id="PF24864"/>
    </source>
</evidence>
<dbReference type="Pfam" id="PF24864">
    <property type="entry name" value="DUF7730"/>
    <property type="match status" value="1"/>
</dbReference>
<dbReference type="PANTHER" id="PTHR42085">
    <property type="entry name" value="F-BOX DOMAIN-CONTAINING PROTEIN"/>
    <property type="match status" value="1"/>
</dbReference>
<gene>
    <name evidence="2" type="ORF">K490DRAFT_20637</name>
</gene>
<accession>A0A9P4HQY9</accession>
<dbReference type="EMBL" id="ML978725">
    <property type="protein sequence ID" value="KAF2086305.1"/>
    <property type="molecule type" value="Genomic_DNA"/>
</dbReference>
<dbReference type="PANTHER" id="PTHR42085:SF1">
    <property type="entry name" value="F-BOX DOMAIN-CONTAINING PROTEIN"/>
    <property type="match status" value="1"/>
</dbReference>
<proteinExistence type="predicted"/>
<organism evidence="2 3">
    <name type="scientific">Saccharata proteae CBS 121410</name>
    <dbReference type="NCBI Taxonomy" id="1314787"/>
    <lineage>
        <taxon>Eukaryota</taxon>
        <taxon>Fungi</taxon>
        <taxon>Dikarya</taxon>
        <taxon>Ascomycota</taxon>
        <taxon>Pezizomycotina</taxon>
        <taxon>Dothideomycetes</taxon>
        <taxon>Dothideomycetes incertae sedis</taxon>
        <taxon>Botryosphaeriales</taxon>
        <taxon>Saccharataceae</taxon>
        <taxon>Saccharata</taxon>
    </lineage>
</organism>
<reference evidence="2" key="1">
    <citation type="journal article" date="2020" name="Stud. Mycol.">
        <title>101 Dothideomycetes genomes: a test case for predicting lifestyles and emergence of pathogens.</title>
        <authorList>
            <person name="Haridas S."/>
            <person name="Albert R."/>
            <person name="Binder M."/>
            <person name="Bloem J."/>
            <person name="Labutti K."/>
            <person name="Salamov A."/>
            <person name="Andreopoulos B."/>
            <person name="Baker S."/>
            <person name="Barry K."/>
            <person name="Bills G."/>
            <person name="Bluhm B."/>
            <person name="Cannon C."/>
            <person name="Castanera R."/>
            <person name="Culley D."/>
            <person name="Daum C."/>
            <person name="Ezra D."/>
            <person name="Gonzalez J."/>
            <person name="Henrissat B."/>
            <person name="Kuo A."/>
            <person name="Liang C."/>
            <person name="Lipzen A."/>
            <person name="Lutzoni F."/>
            <person name="Magnuson J."/>
            <person name="Mondo S."/>
            <person name="Nolan M."/>
            <person name="Ohm R."/>
            <person name="Pangilinan J."/>
            <person name="Park H.-J."/>
            <person name="Ramirez L."/>
            <person name="Alfaro M."/>
            <person name="Sun H."/>
            <person name="Tritt A."/>
            <person name="Yoshinaga Y."/>
            <person name="Zwiers L.-H."/>
            <person name="Turgeon B."/>
            <person name="Goodwin S."/>
            <person name="Spatafora J."/>
            <person name="Crous P."/>
            <person name="Grigoriev I."/>
        </authorList>
    </citation>
    <scope>NUCLEOTIDE SEQUENCE</scope>
    <source>
        <strain evidence="2">CBS 121410</strain>
    </source>
</reference>
<dbReference type="Proteomes" id="UP000799776">
    <property type="component" value="Unassembled WGS sequence"/>
</dbReference>
<feature type="non-terminal residue" evidence="2">
    <location>
        <position position="152"/>
    </location>
</feature>
<dbReference type="AlphaFoldDB" id="A0A9P4HQY9"/>
<feature type="non-terminal residue" evidence="2">
    <location>
        <position position="1"/>
    </location>
</feature>
<dbReference type="InterPro" id="IPR056632">
    <property type="entry name" value="DUF7730"/>
</dbReference>
<feature type="domain" description="DUF7730" evidence="1">
    <location>
        <begin position="5"/>
        <end position="114"/>
    </location>
</feature>
<sequence length="152" mass="17906">PHSTSSPLMRLPSEIRREILRYLLPNPSRAFRLFYTDNESSLVGIPWNRHQRGPTDERWLAVLRTNRDIYYEGLSVLYSESRFHFITFNYSPVLDFIRRLGPEARSMVRKVRLSLLPAEDGTKTPNLDRFCMAIHDFFPGLTTLHADPWVWL</sequence>
<comment type="caution">
    <text evidence="2">The sequence shown here is derived from an EMBL/GenBank/DDBJ whole genome shotgun (WGS) entry which is preliminary data.</text>
</comment>
<evidence type="ECO:0000313" key="3">
    <source>
        <dbReference type="Proteomes" id="UP000799776"/>
    </source>
</evidence>
<name>A0A9P4HQY9_9PEZI</name>
<dbReference type="OrthoDB" id="62952at2759"/>